<feature type="region of interest" description="Disordered" evidence="1">
    <location>
        <begin position="45"/>
        <end position="71"/>
    </location>
</feature>
<keyword evidence="3" id="KW-1185">Reference proteome</keyword>
<reference evidence="2" key="1">
    <citation type="submission" date="2022-02" db="EMBL/GenBank/DDBJ databases">
        <authorList>
            <person name="Henning P.M."/>
            <person name="McCubbin A.G."/>
            <person name="Shore J.S."/>
        </authorList>
    </citation>
    <scope>NUCLEOTIDE SEQUENCE</scope>
    <source>
        <strain evidence="2">F60SS</strain>
        <tissue evidence="2">Leaves</tissue>
    </source>
</reference>
<gene>
    <name evidence="2" type="ORF">Tsubulata_001847</name>
</gene>
<feature type="compositionally biased region" description="Basic and acidic residues" evidence="1">
    <location>
        <begin position="55"/>
        <end position="65"/>
    </location>
</feature>
<comment type="caution">
    <text evidence="2">The sequence shown here is derived from an EMBL/GenBank/DDBJ whole genome shotgun (WGS) entry which is preliminary data.</text>
</comment>
<organism evidence="2 3">
    <name type="scientific">Turnera subulata</name>
    <dbReference type="NCBI Taxonomy" id="218843"/>
    <lineage>
        <taxon>Eukaryota</taxon>
        <taxon>Viridiplantae</taxon>
        <taxon>Streptophyta</taxon>
        <taxon>Embryophyta</taxon>
        <taxon>Tracheophyta</taxon>
        <taxon>Spermatophyta</taxon>
        <taxon>Magnoliopsida</taxon>
        <taxon>eudicotyledons</taxon>
        <taxon>Gunneridae</taxon>
        <taxon>Pentapetalae</taxon>
        <taxon>rosids</taxon>
        <taxon>fabids</taxon>
        <taxon>Malpighiales</taxon>
        <taxon>Passifloraceae</taxon>
        <taxon>Turnera</taxon>
    </lineage>
</organism>
<name>A0A9Q0G3E4_9ROSI</name>
<dbReference type="Proteomes" id="UP001141552">
    <property type="component" value="Unassembled WGS sequence"/>
</dbReference>
<sequence>MHDASPITASATRLSWKRLARKTKVGYQPSTVELIQVFESEEEARPLGGFDAEEEIRNRRDKDSVSQEPNE</sequence>
<dbReference type="AlphaFoldDB" id="A0A9Q0G3E4"/>
<proteinExistence type="predicted"/>
<evidence type="ECO:0000313" key="2">
    <source>
        <dbReference type="EMBL" id="KAJ4842487.1"/>
    </source>
</evidence>
<reference evidence="2" key="2">
    <citation type="journal article" date="2023" name="Plants (Basel)">
        <title>Annotation of the Turnera subulata (Passifloraceae) Draft Genome Reveals the S-Locus Evolved after the Divergence of Turneroideae from Passifloroideae in a Stepwise Manner.</title>
        <authorList>
            <person name="Henning P.M."/>
            <person name="Roalson E.H."/>
            <person name="Mir W."/>
            <person name="McCubbin A.G."/>
            <person name="Shore J.S."/>
        </authorList>
    </citation>
    <scope>NUCLEOTIDE SEQUENCE</scope>
    <source>
        <strain evidence="2">F60SS</strain>
    </source>
</reference>
<accession>A0A9Q0G3E4</accession>
<evidence type="ECO:0000313" key="3">
    <source>
        <dbReference type="Proteomes" id="UP001141552"/>
    </source>
</evidence>
<evidence type="ECO:0000256" key="1">
    <source>
        <dbReference type="SAM" id="MobiDB-lite"/>
    </source>
</evidence>
<protein>
    <submittedName>
        <fullName evidence="2">Uncharacterized protein</fullName>
    </submittedName>
</protein>
<dbReference type="EMBL" id="JAKUCV010002480">
    <property type="protein sequence ID" value="KAJ4842487.1"/>
    <property type="molecule type" value="Genomic_DNA"/>
</dbReference>